<dbReference type="EC" id="2.5.1.16" evidence="1"/>
<evidence type="ECO:0000313" key="2">
    <source>
        <dbReference type="Proteomes" id="UP000006201"/>
    </source>
</evidence>
<proteinExistence type="predicted"/>
<accession>A4CE86</accession>
<evidence type="ECO:0000313" key="1">
    <source>
        <dbReference type="EMBL" id="EAR26898.1"/>
    </source>
</evidence>
<comment type="caution">
    <text evidence="1">The sequence shown here is derived from an EMBL/GenBank/DDBJ whole genome shotgun (WGS) entry which is preliminary data.</text>
</comment>
<dbReference type="AlphaFoldDB" id="A4CE86"/>
<dbReference type="EMBL" id="AAOH01000008">
    <property type="protein sequence ID" value="EAR26898.1"/>
    <property type="molecule type" value="Genomic_DNA"/>
</dbReference>
<organism evidence="1 2">
    <name type="scientific">Pseudoalteromonas tunicata D2</name>
    <dbReference type="NCBI Taxonomy" id="87626"/>
    <lineage>
        <taxon>Bacteria</taxon>
        <taxon>Pseudomonadati</taxon>
        <taxon>Pseudomonadota</taxon>
        <taxon>Gammaproteobacteria</taxon>
        <taxon>Alteromonadales</taxon>
        <taxon>Pseudoalteromonadaceae</taxon>
        <taxon>Pseudoalteromonas</taxon>
    </lineage>
</organism>
<dbReference type="STRING" id="87626.PTD2_09968"/>
<gene>
    <name evidence="1" type="ORF">PTD2_09968</name>
</gene>
<sequence length="38" mass="4200">MIFTMIKVKIAAILPVLGGELNLLLANNQINYIALIFL</sequence>
<dbReference type="HOGENOM" id="CLU_3331892_0_0_6"/>
<reference evidence="1 2" key="1">
    <citation type="submission" date="2006-02" db="EMBL/GenBank/DDBJ databases">
        <authorList>
            <person name="Moran M.A."/>
            <person name="Kjelleberg S."/>
            <person name="Egan S."/>
            <person name="Saunders N."/>
            <person name="Thomas T."/>
            <person name="Ferriera S."/>
            <person name="Johnson J."/>
            <person name="Kravitz S."/>
            <person name="Halpern A."/>
            <person name="Remington K."/>
            <person name="Beeson K."/>
            <person name="Tran B."/>
            <person name="Rogers Y.-H."/>
            <person name="Friedman R."/>
            <person name="Venter J.C."/>
        </authorList>
    </citation>
    <scope>NUCLEOTIDE SEQUENCE [LARGE SCALE GENOMIC DNA]</scope>
    <source>
        <strain evidence="1 2">D2</strain>
    </source>
</reference>
<keyword evidence="2" id="KW-1185">Reference proteome</keyword>
<keyword evidence="1" id="KW-0808">Transferase</keyword>
<name>A4CE86_9GAMM</name>
<dbReference type="GO" id="GO:0004766">
    <property type="term" value="F:spermidine synthase activity"/>
    <property type="evidence" value="ECO:0007669"/>
    <property type="project" value="UniProtKB-EC"/>
</dbReference>
<dbReference type="Proteomes" id="UP000006201">
    <property type="component" value="Unassembled WGS sequence"/>
</dbReference>
<protein>
    <submittedName>
        <fullName evidence="1">Spermidine synthase</fullName>
        <ecNumber evidence="1">2.5.1.16</ecNumber>
    </submittedName>
</protein>